<proteinExistence type="predicted"/>
<dbReference type="OrthoDB" id="6222486at2759"/>
<dbReference type="PANTHER" id="PTHR47204">
    <property type="entry name" value="OS02G0168900 PROTEIN"/>
    <property type="match status" value="1"/>
</dbReference>
<dbReference type="Gene3D" id="2.40.128.680">
    <property type="match status" value="1"/>
</dbReference>
<dbReference type="AlphaFoldDB" id="A0A067MFH3"/>
<gene>
    <name evidence="2" type="ORF">BOTBODRAFT_33451</name>
</gene>
<organism evidence="2 3">
    <name type="scientific">Botryobasidium botryosum (strain FD-172 SS1)</name>
    <dbReference type="NCBI Taxonomy" id="930990"/>
    <lineage>
        <taxon>Eukaryota</taxon>
        <taxon>Fungi</taxon>
        <taxon>Dikarya</taxon>
        <taxon>Basidiomycota</taxon>
        <taxon>Agaricomycotina</taxon>
        <taxon>Agaricomycetes</taxon>
        <taxon>Cantharellales</taxon>
        <taxon>Botryobasidiaceae</taxon>
        <taxon>Botryobasidium</taxon>
    </lineage>
</organism>
<dbReference type="Proteomes" id="UP000027195">
    <property type="component" value="Unassembled WGS sequence"/>
</dbReference>
<dbReference type="HOGENOM" id="CLU_071098_0_0_1"/>
<dbReference type="STRING" id="930990.A0A067MFH3"/>
<protein>
    <submittedName>
        <fullName evidence="2">Uncharacterized protein</fullName>
    </submittedName>
</protein>
<evidence type="ECO:0000313" key="2">
    <source>
        <dbReference type="EMBL" id="KDQ13430.1"/>
    </source>
</evidence>
<dbReference type="CDD" id="cd09271">
    <property type="entry name" value="RNase_H2-C"/>
    <property type="match status" value="1"/>
</dbReference>
<name>A0A067MFH3_BOTB1</name>
<evidence type="ECO:0000256" key="1">
    <source>
        <dbReference type="SAM" id="MobiDB-lite"/>
    </source>
</evidence>
<dbReference type="InterPro" id="IPR013924">
    <property type="entry name" value="RNase_H2_suC"/>
</dbReference>
<sequence length="269" mass="28987">MASAAPLFLGAPAPAPLASSSLHLMPFHIAHTGPAPISSYFLVKRTPRVTTDVQGEAKLLDEAAHESSLTAAFRGRVMHGRQVDIPASYGGILLAKEGEEDDVAHSNEKKRKAEKAEETSGTRGGKSRKSTGKDNAVVPKGRVTRGRTKTKAREGKDDETDGEGGGPTNSEHVYALMSQVDVEDTPVLEQGSVFISEVDIPEATRDDARYLRPTASFSSFVLWSADVPPDEGQDEYIRAMNEWIKLADIIHEPEVDSNPTPAPAKVEAF</sequence>
<dbReference type="InParanoid" id="A0A067MFH3"/>
<keyword evidence="3" id="KW-1185">Reference proteome</keyword>
<feature type="region of interest" description="Disordered" evidence="1">
    <location>
        <begin position="99"/>
        <end position="171"/>
    </location>
</feature>
<dbReference type="GO" id="GO:0032299">
    <property type="term" value="C:ribonuclease H2 complex"/>
    <property type="evidence" value="ECO:0007669"/>
    <property type="project" value="InterPro"/>
</dbReference>
<dbReference type="PANTHER" id="PTHR47204:SF1">
    <property type="entry name" value="RIBONUCLEASE H2 SUBUNIT C"/>
    <property type="match status" value="1"/>
</dbReference>
<evidence type="ECO:0000313" key="3">
    <source>
        <dbReference type="Proteomes" id="UP000027195"/>
    </source>
</evidence>
<accession>A0A067MFH3</accession>
<dbReference type="EMBL" id="KL198043">
    <property type="protein sequence ID" value="KDQ13430.1"/>
    <property type="molecule type" value="Genomic_DNA"/>
</dbReference>
<dbReference type="Pfam" id="PF08615">
    <property type="entry name" value="RNase_H2_suC"/>
    <property type="match status" value="1"/>
</dbReference>
<dbReference type="GO" id="GO:0006401">
    <property type="term" value="P:RNA catabolic process"/>
    <property type="evidence" value="ECO:0007669"/>
    <property type="project" value="InterPro"/>
</dbReference>
<reference evidence="3" key="1">
    <citation type="journal article" date="2014" name="Proc. Natl. Acad. Sci. U.S.A.">
        <title>Extensive sampling of basidiomycete genomes demonstrates inadequacy of the white-rot/brown-rot paradigm for wood decay fungi.</title>
        <authorList>
            <person name="Riley R."/>
            <person name="Salamov A.A."/>
            <person name="Brown D.W."/>
            <person name="Nagy L.G."/>
            <person name="Floudas D."/>
            <person name="Held B.W."/>
            <person name="Levasseur A."/>
            <person name="Lombard V."/>
            <person name="Morin E."/>
            <person name="Otillar R."/>
            <person name="Lindquist E.A."/>
            <person name="Sun H."/>
            <person name="LaButti K.M."/>
            <person name="Schmutz J."/>
            <person name="Jabbour D."/>
            <person name="Luo H."/>
            <person name="Baker S.E."/>
            <person name="Pisabarro A.G."/>
            <person name="Walton J.D."/>
            <person name="Blanchette R.A."/>
            <person name="Henrissat B."/>
            <person name="Martin F."/>
            <person name="Cullen D."/>
            <person name="Hibbett D.S."/>
            <person name="Grigoriev I.V."/>
        </authorList>
    </citation>
    <scope>NUCLEOTIDE SEQUENCE [LARGE SCALE GENOMIC DNA]</scope>
    <source>
        <strain evidence="3">FD-172 SS1</strain>
    </source>
</reference>